<accession>A0A9X3DCH6</accession>
<dbReference type="InterPro" id="IPR052350">
    <property type="entry name" value="Metallo-dep_Lactonases"/>
</dbReference>
<evidence type="ECO:0000259" key="2">
    <source>
        <dbReference type="Pfam" id="PF04909"/>
    </source>
</evidence>
<dbReference type="Pfam" id="PF04909">
    <property type="entry name" value="Amidohydro_2"/>
    <property type="match status" value="1"/>
</dbReference>
<dbReference type="Gene3D" id="3.20.20.140">
    <property type="entry name" value="Metal-dependent hydrolases"/>
    <property type="match status" value="1"/>
</dbReference>
<dbReference type="SUPFAM" id="SSF51556">
    <property type="entry name" value="Metallo-dependent hydrolases"/>
    <property type="match status" value="1"/>
</dbReference>
<proteinExistence type="inferred from homology"/>
<gene>
    <name evidence="3" type="ORF">OQZ29_10165</name>
</gene>
<comment type="similarity">
    <text evidence="1">Belongs to the metallo-dependent hydrolases superfamily.</text>
</comment>
<dbReference type="GO" id="GO:0016787">
    <property type="term" value="F:hydrolase activity"/>
    <property type="evidence" value="ECO:0007669"/>
    <property type="project" value="InterPro"/>
</dbReference>
<name>A0A9X3DCH6_9SPHI</name>
<evidence type="ECO:0000313" key="4">
    <source>
        <dbReference type="Proteomes" id="UP001142592"/>
    </source>
</evidence>
<evidence type="ECO:0000256" key="1">
    <source>
        <dbReference type="ARBA" id="ARBA00038310"/>
    </source>
</evidence>
<dbReference type="EMBL" id="JAPJUH010000003">
    <property type="protein sequence ID" value="MCX3265112.1"/>
    <property type="molecule type" value="Genomic_DNA"/>
</dbReference>
<keyword evidence="4" id="KW-1185">Reference proteome</keyword>
<dbReference type="InterPro" id="IPR006680">
    <property type="entry name" value="Amidohydro-rel"/>
</dbReference>
<dbReference type="PANTHER" id="PTHR43569">
    <property type="entry name" value="AMIDOHYDROLASE"/>
    <property type="match status" value="1"/>
</dbReference>
<sequence>MIDAHVHFWNFDPVRDSWITDEMNAIQKDFSPKNLIRTYNDLQISGCVAVQANQSEEENEFLLTLAEQNEMIKGIVGWIDLKNPNLQGRLNYWNNFKKIKGFRHVLQAETAEFILDQDFIAGVKQLKDFGYTYDLLCYHNQLDSIIKMVDQIPDQPLVLDHCGKPDVKSQDLKSWTANIKILAQNPNVLCKVSGLLAEADWKNWKEIEIFNCFDVIFENFGCERIMYGSDWPVMLISRPYQDWFNLVWKYAERFSETERKLIFGDNAKTFYKL</sequence>
<reference evidence="3" key="1">
    <citation type="submission" date="2022-11" db="EMBL/GenBank/DDBJ databases">
        <authorList>
            <person name="Graham C."/>
            <person name="Newman J.D."/>
        </authorList>
    </citation>
    <scope>NUCLEOTIDE SEQUENCE</scope>
    <source>
        <strain evidence="3">DSM 19486</strain>
    </source>
</reference>
<organism evidence="3 4">
    <name type="scientific">Pedobacter agri</name>
    <dbReference type="NCBI Taxonomy" id="454586"/>
    <lineage>
        <taxon>Bacteria</taxon>
        <taxon>Pseudomonadati</taxon>
        <taxon>Bacteroidota</taxon>
        <taxon>Sphingobacteriia</taxon>
        <taxon>Sphingobacteriales</taxon>
        <taxon>Sphingobacteriaceae</taxon>
        <taxon>Pedobacter</taxon>
    </lineage>
</organism>
<dbReference type="InterPro" id="IPR032466">
    <property type="entry name" value="Metal_Hydrolase"/>
</dbReference>
<evidence type="ECO:0000313" key="3">
    <source>
        <dbReference type="EMBL" id="MCX3265112.1"/>
    </source>
</evidence>
<dbReference type="Proteomes" id="UP001142592">
    <property type="component" value="Unassembled WGS sequence"/>
</dbReference>
<protein>
    <submittedName>
        <fullName evidence="3">Amidohydrolase family protein</fullName>
    </submittedName>
</protein>
<dbReference type="PANTHER" id="PTHR43569:SF2">
    <property type="entry name" value="AMIDOHYDROLASE-RELATED DOMAIN-CONTAINING PROTEIN"/>
    <property type="match status" value="1"/>
</dbReference>
<feature type="domain" description="Amidohydrolase-related" evidence="2">
    <location>
        <begin position="2"/>
        <end position="273"/>
    </location>
</feature>
<comment type="caution">
    <text evidence="3">The sequence shown here is derived from an EMBL/GenBank/DDBJ whole genome shotgun (WGS) entry which is preliminary data.</text>
</comment>
<dbReference type="AlphaFoldDB" id="A0A9X3DCH6"/>
<dbReference type="RefSeq" id="WP_010602877.1">
    <property type="nucleotide sequence ID" value="NZ_JAPJUH010000003.1"/>
</dbReference>